<evidence type="ECO:0000313" key="6">
    <source>
        <dbReference type="EMBL" id="SUD98793.1"/>
    </source>
</evidence>
<organism evidence="5 7">
    <name type="scientific">Psychrobacter phenylpyruvicus</name>
    <dbReference type="NCBI Taxonomy" id="29432"/>
    <lineage>
        <taxon>Bacteria</taxon>
        <taxon>Pseudomonadati</taxon>
        <taxon>Pseudomonadota</taxon>
        <taxon>Gammaproteobacteria</taxon>
        <taxon>Moraxellales</taxon>
        <taxon>Moraxellaceae</taxon>
        <taxon>Psychrobacter</taxon>
    </lineage>
</organism>
<evidence type="ECO:0000259" key="4">
    <source>
        <dbReference type="Pfam" id="PF03389"/>
    </source>
</evidence>
<feature type="region of interest" description="Disordered" evidence="3">
    <location>
        <begin position="1"/>
        <end position="28"/>
    </location>
</feature>
<dbReference type="EMBL" id="UGVC01000002">
    <property type="protein sequence ID" value="SUD98784.1"/>
    <property type="molecule type" value="Genomic_DNA"/>
</dbReference>
<dbReference type="GO" id="GO:0016740">
    <property type="term" value="F:transferase activity"/>
    <property type="evidence" value="ECO:0007669"/>
    <property type="project" value="UniProtKB-KW"/>
</dbReference>
<gene>
    <name evidence="5" type="primary">mobA_1</name>
    <name evidence="6" type="synonym">mobA_3</name>
    <name evidence="5" type="ORF">NCTC10526_02763</name>
    <name evidence="6" type="ORF">NCTC10526_02772</name>
</gene>
<feature type="region of interest" description="Disordered" evidence="3">
    <location>
        <begin position="299"/>
        <end position="324"/>
    </location>
</feature>
<proteinExistence type="inferred from homology"/>
<keyword evidence="5" id="KW-0808">Transferase</keyword>
<feature type="compositionally biased region" description="Low complexity" evidence="3">
    <location>
        <begin position="12"/>
        <end position="28"/>
    </location>
</feature>
<name>A0A379LPD9_9GAMM</name>
<evidence type="ECO:0000313" key="5">
    <source>
        <dbReference type="EMBL" id="SUD98784.1"/>
    </source>
</evidence>
<comment type="similarity">
    <text evidence="1">Belongs to the MobA/MobL family.</text>
</comment>
<evidence type="ECO:0000313" key="7">
    <source>
        <dbReference type="Proteomes" id="UP000254123"/>
    </source>
</evidence>
<dbReference type="AlphaFoldDB" id="A0A379LPD9"/>
<dbReference type="EMBL" id="UGVC01000002">
    <property type="protein sequence ID" value="SUD98793.1"/>
    <property type="molecule type" value="Genomic_DNA"/>
</dbReference>
<feature type="domain" description="MobA/MobL protein" evidence="4">
    <location>
        <begin position="17"/>
        <end position="234"/>
    </location>
</feature>
<evidence type="ECO:0000256" key="3">
    <source>
        <dbReference type="SAM" id="MobiDB-lite"/>
    </source>
</evidence>
<dbReference type="Gene3D" id="3.30.930.30">
    <property type="match status" value="1"/>
</dbReference>
<dbReference type="RefSeq" id="WP_063226707.1">
    <property type="nucleotide sequence ID" value="NZ_CAJHAQ010000004.1"/>
</dbReference>
<sequence>MAIYHLSTKPVSRSSGRSATASSAYRAGAELTDERTGITHDYTRRSGVVTSDCFMVKDNEKVSLSRGELWNKAEQAENRKDARTAREIVINLPHELGQSERVKLVDDFAQDLAKKYGCGVDYAVHLPDKEGDQRNHHAHILMTTRSVELTADGQISLTDKTSLELSNRKLKELDLPKTQEQIKTLRARWSEMTNERLTEHGIEARIDHRSFEEQGIDKQATVKMGWRATALERKGIRTDVGDLNRQIKADNAKRDSLRAEISAFKEAKAEIASFKEQAKGINAFKSEYEQYKQQMALERQQQAELEHQQELQQRSYSSDRGFER</sequence>
<keyword evidence="2" id="KW-0184">Conjugation</keyword>
<reference evidence="5 7" key="1">
    <citation type="submission" date="2018-06" db="EMBL/GenBank/DDBJ databases">
        <authorList>
            <consortium name="Pathogen Informatics"/>
            <person name="Doyle S."/>
        </authorList>
    </citation>
    <scope>NUCLEOTIDE SEQUENCE [LARGE SCALE GENOMIC DNA]</scope>
    <source>
        <strain evidence="5 7">NCTC10526</strain>
    </source>
</reference>
<dbReference type="NCBIfam" id="NF041496">
    <property type="entry name" value="MobQ"/>
    <property type="match status" value="1"/>
</dbReference>
<evidence type="ECO:0000256" key="1">
    <source>
        <dbReference type="ARBA" id="ARBA00010873"/>
    </source>
</evidence>
<protein>
    <submittedName>
        <fullName evidence="5">DNA strand transferase</fullName>
    </submittedName>
</protein>
<dbReference type="InterPro" id="IPR005053">
    <property type="entry name" value="MobA_MobL"/>
</dbReference>
<dbReference type="Pfam" id="PF03389">
    <property type="entry name" value="MobA_MobL"/>
    <property type="match status" value="1"/>
</dbReference>
<keyword evidence="7" id="KW-1185">Reference proteome</keyword>
<evidence type="ECO:0000256" key="2">
    <source>
        <dbReference type="ARBA" id="ARBA00022971"/>
    </source>
</evidence>
<accession>A0A379LPD9</accession>
<dbReference type="Proteomes" id="UP000254123">
    <property type="component" value="Unassembled WGS sequence"/>
</dbReference>